<feature type="domain" description="SPOR" evidence="6">
    <location>
        <begin position="398"/>
        <end position="475"/>
    </location>
</feature>
<keyword evidence="2 4" id="KW-0456">Lyase</keyword>
<keyword evidence="8" id="KW-1185">Reference proteome</keyword>
<proteinExistence type="inferred from homology"/>
<dbReference type="InterPro" id="IPR012997">
    <property type="entry name" value="RplA"/>
</dbReference>
<evidence type="ECO:0000256" key="5">
    <source>
        <dbReference type="RuleBase" id="RU003495"/>
    </source>
</evidence>
<dbReference type="EMBL" id="JAUSVX010000003">
    <property type="protein sequence ID" value="MDQ0469194.1"/>
    <property type="molecule type" value="Genomic_DNA"/>
</dbReference>
<dbReference type="PANTHER" id="PTHR34183">
    <property type="entry name" value="ENDOLYTIC PEPTIDOGLYCAN TRANSGLYCOSYLASE RLPA"/>
    <property type="match status" value="1"/>
</dbReference>
<gene>
    <name evidence="4" type="primary">rlpA</name>
    <name evidence="7" type="ORF">QO011_002205</name>
</gene>
<keyword evidence="3 4" id="KW-0961">Cell wall biogenesis/degradation</keyword>
<comment type="function">
    <text evidence="4">Lytic transglycosylase with a strong preference for naked glycan strands that lack stem peptides.</text>
</comment>
<reference evidence="7 8" key="1">
    <citation type="submission" date="2023-07" db="EMBL/GenBank/DDBJ databases">
        <title>Genomic Encyclopedia of Type Strains, Phase IV (KMG-IV): sequencing the most valuable type-strain genomes for metagenomic binning, comparative biology and taxonomic classification.</title>
        <authorList>
            <person name="Goeker M."/>
        </authorList>
    </citation>
    <scope>NUCLEOTIDE SEQUENCE [LARGE SCALE GENOMIC DNA]</scope>
    <source>
        <strain evidence="7 8">DSM 19619</strain>
    </source>
</reference>
<evidence type="ECO:0000256" key="2">
    <source>
        <dbReference type="ARBA" id="ARBA00023239"/>
    </source>
</evidence>
<dbReference type="HAMAP" id="MF_02071">
    <property type="entry name" value="RlpA"/>
    <property type="match status" value="1"/>
</dbReference>
<name>A0ABU0J4J9_9HYPH</name>
<dbReference type="PROSITE" id="PS51724">
    <property type="entry name" value="SPOR"/>
    <property type="match status" value="1"/>
</dbReference>
<dbReference type="InterPro" id="IPR036908">
    <property type="entry name" value="RlpA-like_sf"/>
</dbReference>
<dbReference type="Gene3D" id="3.30.70.1070">
    <property type="entry name" value="Sporulation related repeat"/>
    <property type="match status" value="1"/>
</dbReference>
<dbReference type="CDD" id="cd22268">
    <property type="entry name" value="DPBB_RlpA-like"/>
    <property type="match status" value="1"/>
</dbReference>
<evidence type="ECO:0000256" key="3">
    <source>
        <dbReference type="ARBA" id="ARBA00023316"/>
    </source>
</evidence>
<dbReference type="InterPro" id="IPR007730">
    <property type="entry name" value="SPOR-like_dom"/>
</dbReference>
<dbReference type="InterPro" id="IPR009009">
    <property type="entry name" value="RlpA-like_DPBB"/>
</dbReference>
<dbReference type="Pfam" id="PF05036">
    <property type="entry name" value="SPOR"/>
    <property type="match status" value="1"/>
</dbReference>
<accession>A0ABU0J4J9</accession>
<dbReference type="InterPro" id="IPR036680">
    <property type="entry name" value="SPOR-like_sf"/>
</dbReference>
<dbReference type="InterPro" id="IPR034718">
    <property type="entry name" value="RlpA"/>
</dbReference>
<evidence type="ECO:0000256" key="1">
    <source>
        <dbReference type="ARBA" id="ARBA00022729"/>
    </source>
</evidence>
<dbReference type="Gene3D" id="2.40.40.10">
    <property type="entry name" value="RlpA-like domain"/>
    <property type="match status" value="1"/>
</dbReference>
<dbReference type="GO" id="GO:0016787">
    <property type="term" value="F:hydrolase activity"/>
    <property type="evidence" value="ECO:0007669"/>
    <property type="project" value="UniProtKB-KW"/>
</dbReference>
<comment type="caution">
    <text evidence="7">The sequence shown here is derived from an EMBL/GenBank/DDBJ whole genome shotgun (WGS) entry which is preliminary data.</text>
</comment>
<evidence type="ECO:0000313" key="7">
    <source>
        <dbReference type="EMBL" id="MDQ0469194.1"/>
    </source>
</evidence>
<evidence type="ECO:0000256" key="4">
    <source>
        <dbReference type="HAMAP-Rule" id="MF_02071"/>
    </source>
</evidence>
<dbReference type="SUPFAM" id="SSF110997">
    <property type="entry name" value="Sporulation related repeat"/>
    <property type="match status" value="1"/>
</dbReference>
<dbReference type="EC" id="4.2.2.-" evidence="4"/>
<keyword evidence="7" id="KW-0449">Lipoprotein</keyword>
<dbReference type="Proteomes" id="UP001242480">
    <property type="component" value="Unassembled WGS sequence"/>
</dbReference>
<organism evidence="7 8">
    <name type="scientific">Labrys wisconsinensis</name>
    <dbReference type="NCBI Taxonomy" id="425677"/>
    <lineage>
        <taxon>Bacteria</taxon>
        <taxon>Pseudomonadati</taxon>
        <taxon>Pseudomonadota</taxon>
        <taxon>Alphaproteobacteria</taxon>
        <taxon>Hyphomicrobiales</taxon>
        <taxon>Xanthobacteraceae</taxon>
        <taxon>Labrys</taxon>
    </lineage>
</organism>
<sequence length="475" mass="48726">MTAVGCLALANCSSSSFTAGERTKDPKYGVYASPRLVAGADPIDPGVSRRGVYLVGRPYVVAGKRYVPHEDTNYSAVGTASWYGNDFHGRLTANGEVFDMHDVTAAHKTMPLPSYARVTNLENGDSIIVRVNDRGPYHGGRVIDVSRRAAELLEFKQQGTGRVKVEYVGRAKPTGSDTAMLVASLRTDGSPAQLNLGGVPDTMVAQAPAVAPVPAAPAPAPAPVLLAAYQAPAQPAAQPAVASAEALPPAIAEPERLAAETMAYQSGVLPLPPERPAEISVASVVVPANATVTPENAAAAPATPGVAAPAAVTIGAPVNADAGSIDLLTIPGAATPIPAKAKPTQILHKLPQHTADAGARLIRTVPMKLRVADIVGTAATLGDTPMVLPVLAYAAAAPQPSPDIYVNAGLYADQAGAERMRWVLSQAGEVQVLSYERGGHTVWQVQAGPFADRTEAAAVVGMARSAGADGAALAE</sequence>
<protein>
    <recommendedName>
        <fullName evidence="4">Endolytic peptidoglycan transglycosylase RlpA</fullName>
        <ecNumber evidence="4">4.2.2.-</ecNumber>
    </recommendedName>
</protein>
<dbReference type="NCBIfam" id="TIGR00413">
    <property type="entry name" value="rlpA"/>
    <property type="match status" value="1"/>
</dbReference>
<dbReference type="SUPFAM" id="SSF50685">
    <property type="entry name" value="Barwin-like endoglucanases"/>
    <property type="match status" value="1"/>
</dbReference>
<dbReference type="Pfam" id="PF03330">
    <property type="entry name" value="DPBB_1"/>
    <property type="match status" value="1"/>
</dbReference>
<dbReference type="RefSeq" id="WP_307271547.1">
    <property type="nucleotide sequence ID" value="NZ_JAUSVX010000003.1"/>
</dbReference>
<comment type="similarity">
    <text evidence="4 5">Belongs to the RlpA family.</text>
</comment>
<keyword evidence="1" id="KW-0732">Signal</keyword>
<evidence type="ECO:0000259" key="6">
    <source>
        <dbReference type="PROSITE" id="PS51724"/>
    </source>
</evidence>
<dbReference type="PANTHER" id="PTHR34183:SF1">
    <property type="entry name" value="ENDOLYTIC PEPTIDOGLYCAN TRANSGLYCOSYLASE RLPA"/>
    <property type="match status" value="1"/>
</dbReference>
<keyword evidence="7" id="KW-0378">Hydrolase</keyword>
<evidence type="ECO:0000313" key="8">
    <source>
        <dbReference type="Proteomes" id="UP001242480"/>
    </source>
</evidence>